<organism evidence="2 3">
    <name type="scientific">Brockia lithotrophica</name>
    <dbReference type="NCBI Taxonomy" id="933949"/>
    <lineage>
        <taxon>Bacteria</taxon>
        <taxon>Bacillati</taxon>
        <taxon>Bacillota</taxon>
        <taxon>Bacilli</taxon>
        <taxon>Bacillales</taxon>
        <taxon>Bacillales Family X. Incertae Sedis</taxon>
        <taxon>Brockia</taxon>
    </lineage>
</organism>
<name>A0A660L672_9BACL</name>
<sequence>MRKTWRRPKCWPACRRPRIWPTIVWNVLPPFCLGPAFHEEFFPNVSVTYERLELLAQRTALDTMYSYAVVNRGEAPVVAQVEISPDGVHYAPDESISVQPHTTGVLVPKRYLRYTRLVLRTLQPAQMSLVDVYFQAQTRMQTDR</sequence>
<dbReference type="Pfam" id="PF19912">
    <property type="entry name" value="DUF6385"/>
    <property type="match status" value="1"/>
</dbReference>
<keyword evidence="3" id="KW-1185">Reference proteome</keyword>
<evidence type="ECO:0000259" key="1">
    <source>
        <dbReference type="Pfam" id="PF19912"/>
    </source>
</evidence>
<proteinExistence type="predicted"/>
<dbReference type="InterPro" id="IPR045965">
    <property type="entry name" value="DUF6385"/>
</dbReference>
<evidence type="ECO:0000313" key="2">
    <source>
        <dbReference type="EMBL" id="RKQ88825.1"/>
    </source>
</evidence>
<accession>A0A660L672</accession>
<comment type="caution">
    <text evidence="2">The sequence shown here is derived from an EMBL/GenBank/DDBJ whole genome shotgun (WGS) entry which is preliminary data.</text>
</comment>
<reference evidence="2 3" key="1">
    <citation type="submission" date="2018-10" db="EMBL/GenBank/DDBJ databases">
        <title>Genomic Encyclopedia of Type Strains, Phase IV (KMG-IV): sequencing the most valuable type-strain genomes for metagenomic binning, comparative biology and taxonomic classification.</title>
        <authorList>
            <person name="Goeker M."/>
        </authorList>
    </citation>
    <scope>NUCLEOTIDE SEQUENCE [LARGE SCALE GENOMIC DNA]</scope>
    <source>
        <strain evidence="2 3">DSM 22653</strain>
    </source>
</reference>
<gene>
    <name evidence="2" type="ORF">C7438_0469</name>
</gene>
<feature type="domain" description="DUF6385" evidence="1">
    <location>
        <begin position="63"/>
        <end position="138"/>
    </location>
</feature>
<protein>
    <recommendedName>
        <fullName evidence="1">DUF6385 domain-containing protein</fullName>
    </recommendedName>
</protein>
<dbReference type="Proteomes" id="UP000267019">
    <property type="component" value="Unassembled WGS sequence"/>
</dbReference>
<dbReference type="EMBL" id="RBIJ01000001">
    <property type="protein sequence ID" value="RKQ88825.1"/>
    <property type="molecule type" value="Genomic_DNA"/>
</dbReference>
<evidence type="ECO:0000313" key="3">
    <source>
        <dbReference type="Proteomes" id="UP000267019"/>
    </source>
</evidence>
<dbReference type="AlphaFoldDB" id="A0A660L672"/>